<dbReference type="GO" id="GO:0008270">
    <property type="term" value="F:zinc ion binding"/>
    <property type="evidence" value="ECO:0007669"/>
    <property type="project" value="UniProtKB-KW"/>
</dbReference>
<feature type="region of interest" description="Disordered" evidence="8">
    <location>
        <begin position="129"/>
        <end position="171"/>
    </location>
</feature>
<protein>
    <submittedName>
        <fullName evidence="12">Zinc finger and BTB domain-containing protein 43</fullName>
    </submittedName>
</protein>
<feature type="domain" description="BTB" evidence="9">
    <location>
        <begin position="33"/>
        <end position="97"/>
    </location>
</feature>
<dbReference type="InterPro" id="IPR050457">
    <property type="entry name" value="ZnFinger_BTB_dom_contain"/>
</dbReference>
<keyword evidence="4 7" id="KW-0863">Zinc-finger</keyword>
<dbReference type="PANTHER" id="PTHR46105:SF15">
    <property type="entry name" value="ZINC FINGER AND BTB DOMAIN-CONTAINING PROTEIN 43"/>
    <property type="match status" value="1"/>
</dbReference>
<evidence type="ECO:0000256" key="6">
    <source>
        <dbReference type="ARBA" id="ARBA00023242"/>
    </source>
</evidence>
<accession>A0A6P3WCR7</accession>
<feature type="domain" description="C2H2-type" evidence="10">
    <location>
        <begin position="388"/>
        <end position="414"/>
    </location>
</feature>
<feature type="compositionally biased region" description="Basic and acidic residues" evidence="8">
    <location>
        <begin position="151"/>
        <end position="163"/>
    </location>
</feature>
<keyword evidence="6" id="KW-0539">Nucleus</keyword>
<dbReference type="Pfam" id="PF00651">
    <property type="entry name" value="BTB"/>
    <property type="match status" value="1"/>
</dbReference>
<dbReference type="PROSITE" id="PS00028">
    <property type="entry name" value="ZINC_FINGER_C2H2_1"/>
    <property type="match status" value="1"/>
</dbReference>
<dbReference type="InterPro" id="IPR011333">
    <property type="entry name" value="SKP1/BTB/POZ_sf"/>
</dbReference>
<keyword evidence="11" id="KW-1185">Reference proteome</keyword>
<evidence type="ECO:0000259" key="10">
    <source>
        <dbReference type="PROSITE" id="PS50157"/>
    </source>
</evidence>
<evidence type="ECO:0000259" key="9">
    <source>
        <dbReference type="PROSITE" id="PS50097"/>
    </source>
</evidence>
<dbReference type="AlphaFoldDB" id="A0A6P3WCR7"/>
<evidence type="ECO:0000256" key="2">
    <source>
        <dbReference type="ARBA" id="ARBA00022723"/>
    </source>
</evidence>
<dbReference type="SUPFAM" id="SSF57667">
    <property type="entry name" value="beta-beta-alpha zinc fingers"/>
    <property type="match status" value="2"/>
</dbReference>
<evidence type="ECO:0000256" key="1">
    <source>
        <dbReference type="ARBA" id="ARBA00004123"/>
    </source>
</evidence>
<keyword evidence="2" id="KW-0479">Metal-binding</keyword>
<dbReference type="GO" id="GO:0005634">
    <property type="term" value="C:nucleus"/>
    <property type="evidence" value="ECO:0007669"/>
    <property type="project" value="UniProtKB-SubCell"/>
</dbReference>
<keyword evidence="3" id="KW-0677">Repeat</keyword>
<feature type="region of interest" description="Disordered" evidence="8">
    <location>
        <begin position="201"/>
        <end position="243"/>
    </location>
</feature>
<dbReference type="RefSeq" id="XP_012695314.2">
    <property type="nucleotide sequence ID" value="XM_012839860.3"/>
</dbReference>
<dbReference type="InterPro" id="IPR013087">
    <property type="entry name" value="Znf_C2H2_type"/>
</dbReference>
<reference evidence="12" key="1">
    <citation type="submission" date="2025-08" db="UniProtKB">
        <authorList>
            <consortium name="RefSeq"/>
        </authorList>
    </citation>
    <scope>IDENTIFICATION</scope>
</reference>
<dbReference type="KEGG" id="char:105911083"/>
<dbReference type="Gene3D" id="3.30.710.10">
    <property type="entry name" value="Potassium Channel Kv1.1, Chain A"/>
    <property type="match status" value="1"/>
</dbReference>
<dbReference type="Gene3D" id="3.30.160.60">
    <property type="entry name" value="Classic Zinc Finger"/>
    <property type="match status" value="1"/>
</dbReference>
<proteinExistence type="predicted"/>
<evidence type="ECO:0000313" key="11">
    <source>
        <dbReference type="Proteomes" id="UP000515152"/>
    </source>
</evidence>
<feature type="domain" description="C2H2-type" evidence="10">
    <location>
        <begin position="415"/>
        <end position="442"/>
    </location>
</feature>
<organism evidence="11 12">
    <name type="scientific">Clupea harengus</name>
    <name type="common">Atlantic herring</name>
    <dbReference type="NCBI Taxonomy" id="7950"/>
    <lineage>
        <taxon>Eukaryota</taxon>
        <taxon>Metazoa</taxon>
        <taxon>Chordata</taxon>
        <taxon>Craniata</taxon>
        <taxon>Vertebrata</taxon>
        <taxon>Euteleostomi</taxon>
        <taxon>Actinopterygii</taxon>
        <taxon>Neopterygii</taxon>
        <taxon>Teleostei</taxon>
        <taxon>Clupei</taxon>
        <taxon>Clupeiformes</taxon>
        <taxon>Clupeoidei</taxon>
        <taxon>Clupeidae</taxon>
        <taxon>Clupea</taxon>
    </lineage>
</organism>
<feature type="region of interest" description="Disordered" evidence="8">
    <location>
        <begin position="272"/>
        <end position="310"/>
    </location>
</feature>
<dbReference type="PROSITE" id="PS50097">
    <property type="entry name" value="BTB"/>
    <property type="match status" value="1"/>
</dbReference>
<keyword evidence="5" id="KW-0862">Zinc</keyword>
<dbReference type="PANTHER" id="PTHR46105">
    <property type="entry name" value="AGAP004733-PA"/>
    <property type="match status" value="1"/>
</dbReference>
<feature type="region of interest" description="Disordered" evidence="8">
    <location>
        <begin position="327"/>
        <end position="377"/>
    </location>
</feature>
<dbReference type="Pfam" id="PF00096">
    <property type="entry name" value="zf-C2H2"/>
    <property type="match status" value="1"/>
</dbReference>
<dbReference type="GeneID" id="105911083"/>
<evidence type="ECO:0000313" key="12">
    <source>
        <dbReference type="RefSeq" id="XP_012695314.2"/>
    </source>
</evidence>
<dbReference type="SMART" id="SM00225">
    <property type="entry name" value="BTB"/>
    <property type="match status" value="1"/>
</dbReference>
<dbReference type="PROSITE" id="PS50157">
    <property type="entry name" value="ZINC_FINGER_C2H2_2"/>
    <property type="match status" value="3"/>
</dbReference>
<dbReference type="CTD" id="23099"/>
<evidence type="ECO:0000256" key="4">
    <source>
        <dbReference type="ARBA" id="ARBA00022771"/>
    </source>
</evidence>
<evidence type="ECO:0000256" key="8">
    <source>
        <dbReference type="SAM" id="MobiDB-lite"/>
    </source>
</evidence>
<dbReference type="InterPro" id="IPR000210">
    <property type="entry name" value="BTB/POZ_dom"/>
</dbReference>
<dbReference type="SUPFAM" id="SSF54695">
    <property type="entry name" value="POZ domain"/>
    <property type="match status" value="1"/>
</dbReference>
<dbReference type="FunFam" id="3.30.160.60:FF:001498">
    <property type="entry name" value="Zinc finger protein 404"/>
    <property type="match status" value="1"/>
</dbReference>
<feature type="domain" description="C2H2-type" evidence="10">
    <location>
        <begin position="443"/>
        <end position="474"/>
    </location>
</feature>
<dbReference type="InterPro" id="IPR036236">
    <property type="entry name" value="Znf_C2H2_sf"/>
</dbReference>
<evidence type="ECO:0000256" key="7">
    <source>
        <dbReference type="PROSITE-ProRule" id="PRU00042"/>
    </source>
</evidence>
<dbReference type="GO" id="GO:0000981">
    <property type="term" value="F:DNA-binding transcription factor activity, RNA polymerase II-specific"/>
    <property type="evidence" value="ECO:0007669"/>
    <property type="project" value="TreeGrafter"/>
</dbReference>
<evidence type="ECO:0000256" key="5">
    <source>
        <dbReference type="ARBA" id="ARBA00022833"/>
    </source>
</evidence>
<name>A0A6P3WCR7_CLUHA</name>
<dbReference type="GO" id="GO:0000978">
    <property type="term" value="F:RNA polymerase II cis-regulatory region sequence-specific DNA binding"/>
    <property type="evidence" value="ECO:0007669"/>
    <property type="project" value="TreeGrafter"/>
</dbReference>
<dbReference type="OrthoDB" id="8117402at2759"/>
<feature type="compositionally biased region" description="Basic and acidic residues" evidence="8">
    <location>
        <begin position="293"/>
        <end position="304"/>
    </location>
</feature>
<evidence type="ECO:0000256" key="3">
    <source>
        <dbReference type="ARBA" id="ARBA00022737"/>
    </source>
</evidence>
<dbReference type="Proteomes" id="UP000515152">
    <property type="component" value="Chromosome 12"/>
</dbReference>
<sequence length="481" mass="52485">MESDTKALRVEFPDFSCSILQKLNQQRQRGQLCDIIVSIGGHQYRAHRAVLAASSPYFCDQVLLKNSARVVLPEVMNPCVFEGLLQSCYTGSLTLPTCEVVAFLTAASFLQMWHVVDKCTELLEGNTSRSHKTSLGLGCRRSSQAQQHPSPDGESHHGDRGDEACSDGTGVGGSEGFSRMATCKDSSDFEQLLEESFSPQALELGAPPSGNGSPPPDREESASENGDAEAEFPRSRPVYVPPSIMGHRKWTQVKTERSCREDCSSLFNAETASTDSEQLGLPHHHQGTSSMHSAEDSVDEKLVSELEESLDCDRSFDDPLDFYGTSMDRFSNDRGGGSPSAVKHSPLDLDPGRGGGGGGGDDDEDGMDAGAQDDTSNSGFGSGVYKLYPCQCGKSFTHKSQRDRHMSMHLGLRPYGCAVCGKSFKMKHHLVGHMKIHTGIKPYECNLCSKRFMWRDSFNRHTASCKRAHQAKRPAAEQSVC</sequence>
<comment type="subcellular location">
    <subcellularLocation>
        <location evidence="1">Nucleus</location>
    </subcellularLocation>
</comment>
<gene>
    <name evidence="12" type="primary">zbtb43</name>
</gene>
<dbReference type="SMART" id="SM00355">
    <property type="entry name" value="ZnF_C2H2"/>
    <property type="match status" value="3"/>
</dbReference>